<name>A0AAN6TYJ7_9PEZI</name>
<dbReference type="EMBL" id="MU853229">
    <property type="protein sequence ID" value="KAK4123004.1"/>
    <property type="molecule type" value="Genomic_DNA"/>
</dbReference>
<gene>
    <name evidence="1" type="ORF">N657DRAFT_681165</name>
</gene>
<evidence type="ECO:0000313" key="1">
    <source>
        <dbReference type="EMBL" id="KAK4123004.1"/>
    </source>
</evidence>
<dbReference type="AlphaFoldDB" id="A0AAN6TYJ7"/>
<reference evidence="1" key="1">
    <citation type="journal article" date="2023" name="Mol. Phylogenet. Evol.">
        <title>Genome-scale phylogeny and comparative genomics of the fungal order Sordariales.</title>
        <authorList>
            <person name="Hensen N."/>
            <person name="Bonometti L."/>
            <person name="Westerberg I."/>
            <person name="Brannstrom I.O."/>
            <person name="Guillou S."/>
            <person name="Cros-Aarteil S."/>
            <person name="Calhoun S."/>
            <person name="Haridas S."/>
            <person name="Kuo A."/>
            <person name="Mondo S."/>
            <person name="Pangilinan J."/>
            <person name="Riley R."/>
            <person name="LaButti K."/>
            <person name="Andreopoulos B."/>
            <person name="Lipzen A."/>
            <person name="Chen C."/>
            <person name="Yan M."/>
            <person name="Daum C."/>
            <person name="Ng V."/>
            <person name="Clum A."/>
            <person name="Steindorff A."/>
            <person name="Ohm R.A."/>
            <person name="Martin F."/>
            <person name="Silar P."/>
            <person name="Natvig D.O."/>
            <person name="Lalanne C."/>
            <person name="Gautier V."/>
            <person name="Ament-Velasquez S.L."/>
            <person name="Kruys A."/>
            <person name="Hutchinson M.I."/>
            <person name="Powell A.J."/>
            <person name="Barry K."/>
            <person name="Miller A.N."/>
            <person name="Grigoriev I.V."/>
            <person name="Debuchy R."/>
            <person name="Gladieux P."/>
            <person name="Hiltunen Thoren M."/>
            <person name="Johannesson H."/>
        </authorList>
    </citation>
    <scope>NUCLEOTIDE SEQUENCE</scope>
    <source>
        <strain evidence="1">CBS 731.68</strain>
    </source>
</reference>
<organism evidence="1 2">
    <name type="scientific">Parathielavia appendiculata</name>
    <dbReference type="NCBI Taxonomy" id="2587402"/>
    <lineage>
        <taxon>Eukaryota</taxon>
        <taxon>Fungi</taxon>
        <taxon>Dikarya</taxon>
        <taxon>Ascomycota</taxon>
        <taxon>Pezizomycotina</taxon>
        <taxon>Sordariomycetes</taxon>
        <taxon>Sordariomycetidae</taxon>
        <taxon>Sordariales</taxon>
        <taxon>Chaetomiaceae</taxon>
        <taxon>Parathielavia</taxon>
    </lineage>
</organism>
<dbReference type="Proteomes" id="UP001302602">
    <property type="component" value="Unassembled WGS sequence"/>
</dbReference>
<sequence length="99" mass="11040">MRAEESRDLHAMPLLRQLVAQIVSHLFSPEHATVALEARTGATSPCDHRLPTVTIYHADSCAVRKQEADHRLMTLDDGIHKSRPTVAVSLIAVYLFLLQ</sequence>
<comment type="caution">
    <text evidence="1">The sequence shown here is derived from an EMBL/GenBank/DDBJ whole genome shotgun (WGS) entry which is preliminary data.</text>
</comment>
<protein>
    <submittedName>
        <fullName evidence="1">Uncharacterized protein</fullName>
    </submittedName>
</protein>
<accession>A0AAN6TYJ7</accession>
<dbReference type="RefSeq" id="XP_062646775.1">
    <property type="nucleotide sequence ID" value="XM_062796356.1"/>
</dbReference>
<proteinExistence type="predicted"/>
<reference evidence="1" key="2">
    <citation type="submission" date="2023-05" db="EMBL/GenBank/DDBJ databases">
        <authorList>
            <consortium name="Lawrence Berkeley National Laboratory"/>
            <person name="Steindorff A."/>
            <person name="Hensen N."/>
            <person name="Bonometti L."/>
            <person name="Westerberg I."/>
            <person name="Brannstrom I.O."/>
            <person name="Guillou S."/>
            <person name="Cros-Aarteil S."/>
            <person name="Calhoun S."/>
            <person name="Haridas S."/>
            <person name="Kuo A."/>
            <person name="Mondo S."/>
            <person name="Pangilinan J."/>
            <person name="Riley R."/>
            <person name="Labutti K."/>
            <person name="Andreopoulos B."/>
            <person name="Lipzen A."/>
            <person name="Chen C."/>
            <person name="Yanf M."/>
            <person name="Daum C."/>
            <person name="Ng V."/>
            <person name="Clum A."/>
            <person name="Ohm R."/>
            <person name="Martin F."/>
            <person name="Silar P."/>
            <person name="Natvig D."/>
            <person name="Lalanne C."/>
            <person name="Gautier V."/>
            <person name="Ament-Velasquez S.L."/>
            <person name="Kruys A."/>
            <person name="Hutchinson M.I."/>
            <person name="Powell A.J."/>
            <person name="Barry K."/>
            <person name="Miller A.N."/>
            <person name="Grigoriev I.V."/>
            <person name="Debuchy R."/>
            <person name="Gladieux P."/>
            <person name="Thoren M.H."/>
            <person name="Johannesson H."/>
        </authorList>
    </citation>
    <scope>NUCLEOTIDE SEQUENCE</scope>
    <source>
        <strain evidence="1">CBS 731.68</strain>
    </source>
</reference>
<evidence type="ECO:0000313" key="2">
    <source>
        <dbReference type="Proteomes" id="UP001302602"/>
    </source>
</evidence>
<dbReference type="GeneID" id="87833124"/>
<keyword evidence="2" id="KW-1185">Reference proteome</keyword>